<name>A0A8I6RXH1_CIMLE</name>
<dbReference type="Pfam" id="PF00406">
    <property type="entry name" value="ADK"/>
    <property type="match status" value="1"/>
</dbReference>
<sequence>MKRRPCTSMVKHSVTNMGCGHSKDHPKNVDLVKLRKKYDTEPIKKAKLLNIWTIGGNSQKTLALAKLISEKLEFLLVTEDSLLQTEMDAESERGKIIKEVVEDKSNICPSVILDLVAEFVLENLEGVKGIVFHGIPRDREQAWQLQRLIGPVSLVVFCELTGEELMTALAEEGDEPSVVKTKVDNFQKCVLQFAKHKTIMKVDGTSEPENVIEEIVEKVHSIAK</sequence>
<dbReference type="SUPFAM" id="SSF52540">
    <property type="entry name" value="P-loop containing nucleoside triphosphate hydrolases"/>
    <property type="match status" value="1"/>
</dbReference>
<evidence type="ECO:0008006" key="6">
    <source>
        <dbReference type="Google" id="ProtNLM"/>
    </source>
</evidence>
<accession>A0A8I6RXH1</accession>
<dbReference type="GO" id="GO:0005524">
    <property type="term" value="F:ATP binding"/>
    <property type="evidence" value="ECO:0007669"/>
    <property type="project" value="InterPro"/>
</dbReference>
<dbReference type="GO" id="GO:0006139">
    <property type="term" value="P:nucleobase-containing compound metabolic process"/>
    <property type="evidence" value="ECO:0007669"/>
    <property type="project" value="InterPro"/>
</dbReference>
<evidence type="ECO:0000313" key="5">
    <source>
        <dbReference type="Proteomes" id="UP000494040"/>
    </source>
</evidence>
<organism evidence="4 5">
    <name type="scientific">Cimex lectularius</name>
    <name type="common">Bed bug</name>
    <name type="synonym">Acanthia lectularia</name>
    <dbReference type="NCBI Taxonomy" id="79782"/>
    <lineage>
        <taxon>Eukaryota</taxon>
        <taxon>Metazoa</taxon>
        <taxon>Ecdysozoa</taxon>
        <taxon>Arthropoda</taxon>
        <taxon>Hexapoda</taxon>
        <taxon>Insecta</taxon>
        <taxon>Pterygota</taxon>
        <taxon>Neoptera</taxon>
        <taxon>Paraneoptera</taxon>
        <taxon>Hemiptera</taxon>
        <taxon>Heteroptera</taxon>
        <taxon>Panheteroptera</taxon>
        <taxon>Cimicomorpha</taxon>
        <taxon>Cimicidae</taxon>
        <taxon>Cimex</taxon>
    </lineage>
</organism>
<dbReference type="KEGG" id="clec:106668693"/>
<dbReference type="PANTHER" id="PTHR23359">
    <property type="entry name" value="NUCLEOTIDE KINASE"/>
    <property type="match status" value="1"/>
</dbReference>
<dbReference type="RefSeq" id="XP_014253151.1">
    <property type="nucleotide sequence ID" value="XM_014397665.2"/>
</dbReference>
<evidence type="ECO:0000256" key="2">
    <source>
        <dbReference type="ARBA" id="ARBA00022741"/>
    </source>
</evidence>
<evidence type="ECO:0000313" key="4">
    <source>
        <dbReference type="EnsemblMetazoa" id="XP_014253151.1"/>
    </source>
</evidence>
<dbReference type="Proteomes" id="UP000494040">
    <property type="component" value="Unassembled WGS sequence"/>
</dbReference>
<keyword evidence="3" id="KW-0418">Kinase</keyword>
<proteinExistence type="predicted"/>
<dbReference type="InterPro" id="IPR027417">
    <property type="entry name" value="P-loop_NTPase"/>
</dbReference>
<dbReference type="InterPro" id="IPR000850">
    <property type="entry name" value="Adenylat/UMP-CMP_kin"/>
</dbReference>
<dbReference type="Gene3D" id="3.40.50.300">
    <property type="entry name" value="P-loop containing nucleotide triphosphate hydrolases"/>
    <property type="match status" value="1"/>
</dbReference>
<evidence type="ECO:0000256" key="3">
    <source>
        <dbReference type="ARBA" id="ARBA00022777"/>
    </source>
</evidence>
<keyword evidence="5" id="KW-1185">Reference proteome</keyword>
<dbReference type="AlphaFoldDB" id="A0A8I6RXH1"/>
<dbReference type="GeneID" id="106668693"/>
<evidence type="ECO:0000256" key="1">
    <source>
        <dbReference type="ARBA" id="ARBA00022679"/>
    </source>
</evidence>
<protein>
    <recommendedName>
        <fullName evidence="6">Adenylate kinase</fullName>
    </recommendedName>
</protein>
<keyword evidence="2" id="KW-0547">Nucleotide-binding</keyword>
<keyword evidence="1" id="KW-0808">Transferase</keyword>
<dbReference type="GO" id="GO:0019205">
    <property type="term" value="F:nucleobase-containing compound kinase activity"/>
    <property type="evidence" value="ECO:0007669"/>
    <property type="project" value="InterPro"/>
</dbReference>
<reference evidence="4" key="1">
    <citation type="submission" date="2022-01" db="UniProtKB">
        <authorList>
            <consortium name="EnsemblMetazoa"/>
        </authorList>
    </citation>
    <scope>IDENTIFICATION</scope>
</reference>
<dbReference type="OrthoDB" id="442176at2759"/>
<dbReference type="EnsemblMetazoa" id="XM_014397665.2">
    <property type="protein sequence ID" value="XP_014253151.1"/>
    <property type="gene ID" value="LOC106668693"/>
</dbReference>